<dbReference type="InterPro" id="IPR051231">
    <property type="entry name" value="SOSS-B"/>
</dbReference>
<dbReference type="GO" id="GO:0003677">
    <property type="term" value="F:DNA binding"/>
    <property type="evidence" value="ECO:0007669"/>
    <property type="project" value="UniProtKB-KW"/>
</dbReference>
<dbReference type="InterPro" id="IPR012340">
    <property type="entry name" value="NA-bd_OB-fold"/>
</dbReference>
<dbReference type="GO" id="GO:0010212">
    <property type="term" value="P:response to ionizing radiation"/>
    <property type="evidence" value="ECO:0007669"/>
    <property type="project" value="TreeGrafter"/>
</dbReference>
<dbReference type="PANTHER" id="PTHR13356">
    <property type="entry name" value="OB FOLD NUCLEIC ACID BINDING PROTEIN-RELATED"/>
    <property type="match status" value="1"/>
</dbReference>
<name>A0A7G9YGC7_9EURY</name>
<dbReference type="SUPFAM" id="SSF50249">
    <property type="entry name" value="Nucleic acid-binding proteins"/>
    <property type="match status" value="3"/>
</dbReference>
<protein>
    <submittedName>
        <fullName evidence="3">Replication factor A</fullName>
    </submittedName>
</protein>
<organism evidence="3">
    <name type="scientific">Candidatus Methanogaster sp. ANME-2c ERB4</name>
    <dbReference type="NCBI Taxonomy" id="2759911"/>
    <lineage>
        <taxon>Archaea</taxon>
        <taxon>Methanobacteriati</taxon>
        <taxon>Methanobacteriota</taxon>
        <taxon>Stenosarchaea group</taxon>
        <taxon>Methanomicrobia</taxon>
        <taxon>Methanosarcinales</taxon>
        <taxon>ANME-2 cluster</taxon>
        <taxon>Candidatus Methanogasteraceae</taxon>
        <taxon>Candidatus Methanogaster</taxon>
    </lineage>
</organism>
<dbReference type="CDD" id="cd04491">
    <property type="entry name" value="SoSSB_OBF"/>
    <property type="match status" value="3"/>
</dbReference>
<dbReference type="InterPro" id="IPR004365">
    <property type="entry name" value="NA-bd_OB_tRNA"/>
</dbReference>
<accession>A0A7G9YGC7</accession>
<dbReference type="EMBL" id="MT631239">
    <property type="protein sequence ID" value="QNO47061.1"/>
    <property type="molecule type" value="Genomic_DNA"/>
</dbReference>
<dbReference type="GO" id="GO:0000724">
    <property type="term" value="P:double-strand break repair via homologous recombination"/>
    <property type="evidence" value="ECO:0007669"/>
    <property type="project" value="TreeGrafter"/>
</dbReference>
<reference evidence="3" key="1">
    <citation type="submission" date="2020-06" db="EMBL/GenBank/DDBJ databases">
        <title>Unique genomic features of the anaerobic methanotrophic archaea.</title>
        <authorList>
            <person name="Chadwick G.L."/>
            <person name="Skennerton C.T."/>
            <person name="Laso-Perez R."/>
            <person name="Leu A.O."/>
            <person name="Speth D.R."/>
            <person name="Yu H."/>
            <person name="Morgan-Lang C."/>
            <person name="Hatzenpichler R."/>
            <person name="Goudeau D."/>
            <person name="Malmstrom R."/>
            <person name="Brazelton W.J."/>
            <person name="Woyke T."/>
            <person name="Hallam S.J."/>
            <person name="Tyson G.W."/>
            <person name="Wegener G."/>
            <person name="Boetius A."/>
            <person name="Orphan V."/>
        </authorList>
    </citation>
    <scope>NUCLEOTIDE SEQUENCE</scope>
</reference>
<evidence type="ECO:0000313" key="3">
    <source>
        <dbReference type="EMBL" id="QNO47061.1"/>
    </source>
</evidence>
<gene>
    <name evidence="3" type="primary">rpa</name>
    <name evidence="3" type="ORF">NBCJMJBN_00022</name>
</gene>
<evidence type="ECO:0000256" key="1">
    <source>
        <dbReference type="ARBA" id="ARBA00023125"/>
    </source>
</evidence>
<dbReference type="Pfam" id="PF01336">
    <property type="entry name" value="tRNA_anti-codon"/>
    <property type="match status" value="2"/>
</dbReference>
<sequence length="398" mass="42714">MSPSAGRGVPTACKANALWEKGDPMDEILNIYERLDGRTTLDDFKAKIDEKVATMGGLCDEETAALLVAQELGADAPITKIKDITPDNSNVTFACRVVSISDVREFSKSDGSAGRVANITVGDETGTIRVSLWDELADLVSEIEVGEHLQIGGYAKDGYAGTTEVSVGRTGHIDVIEPSQEIEISVKSHAIADLCAGMVDVNVAGQVLNVSDVRTFKRRDGSNSTGSVGNITIGDETGKIRVTLWDDKTEMLGALNVGDSVKITGGYTRENNYDSAIEIQIGDQGTIEKSDETVDYTEDITPLSDIGIDETCTVVGYVTGLDETREITRNDGKVSRVTNIYISDETGNTRLRVALWGEHADIPLDIGDKIQITDCSAKSGWKDGIELSAGWKSSVRVI</sequence>
<dbReference type="NCBIfam" id="NF012035">
    <property type="entry name" value="PRK15491.1"/>
    <property type="match status" value="1"/>
</dbReference>
<dbReference type="Gene3D" id="2.40.50.140">
    <property type="entry name" value="Nucleic acid-binding proteins"/>
    <property type="match status" value="3"/>
</dbReference>
<dbReference type="AlphaFoldDB" id="A0A7G9YGC7"/>
<proteinExistence type="predicted"/>
<evidence type="ECO:0000259" key="2">
    <source>
        <dbReference type="Pfam" id="PF01336"/>
    </source>
</evidence>
<dbReference type="PANTHER" id="PTHR13356:SF0">
    <property type="entry name" value="SOSS COMPLEX SUBUNIT B HOMOLOG"/>
    <property type="match status" value="1"/>
</dbReference>
<keyword evidence="1" id="KW-0238">DNA-binding</keyword>
<feature type="domain" description="OB" evidence="2">
    <location>
        <begin position="92"/>
        <end position="167"/>
    </location>
</feature>
<feature type="domain" description="OB" evidence="2">
    <location>
        <begin position="201"/>
        <end position="280"/>
    </location>
</feature>